<proteinExistence type="predicted"/>
<organism evidence="3 4">
    <name type="scientific">Leucocoprinus leucothites</name>
    <dbReference type="NCBI Taxonomy" id="201217"/>
    <lineage>
        <taxon>Eukaryota</taxon>
        <taxon>Fungi</taxon>
        <taxon>Dikarya</taxon>
        <taxon>Basidiomycota</taxon>
        <taxon>Agaricomycotina</taxon>
        <taxon>Agaricomycetes</taxon>
        <taxon>Agaricomycetidae</taxon>
        <taxon>Agaricales</taxon>
        <taxon>Agaricineae</taxon>
        <taxon>Agaricaceae</taxon>
        <taxon>Leucocoprinus</taxon>
    </lineage>
</organism>
<dbReference type="InterPro" id="IPR045339">
    <property type="entry name" value="DUF6534"/>
</dbReference>
<feature type="domain" description="DUF6534" evidence="2">
    <location>
        <begin position="200"/>
        <end position="310"/>
    </location>
</feature>
<keyword evidence="4" id="KW-1185">Reference proteome</keyword>
<dbReference type="PANTHER" id="PTHR40465:SF1">
    <property type="entry name" value="DUF6534 DOMAIN-CONTAINING PROTEIN"/>
    <property type="match status" value="1"/>
</dbReference>
<evidence type="ECO:0000256" key="1">
    <source>
        <dbReference type="SAM" id="Phobius"/>
    </source>
</evidence>
<dbReference type="PANTHER" id="PTHR40465">
    <property type="entry name" value="CHROMOSOME 1, WHOLE GENOME SHOTGUN SEQUENCE"/>
    <property type="match status" value="1"/>
</dbReference>
<feature type="transmembrane region" description="Helical" evidence="1">
    <location>
        <begin position="156"/>
        <end position="181"/>
    </location>
</feature>
<feature type="transmembrane region" description="Helical" evidence="1">
    <location>
        <begin position="15"/>
        <end position="35"/>
    </location>
</feature>
<keyword evidence="1" id="KW-0812">Transmembrane</keyword>
<feature type="transmembrane region" description="Helical" evidence="1">
    <location>
        <begin position="193"/>
        <end position="216"/>
    </location>
</feature>
<accession>A0A8H5G7D1</accession>
<feature type="transmembrane region" description="Helical" evidence="1">
    <location>
        <begin position="236"/>
        <end position="257"/>
    </location>
</feature>
<protein>
    <recommendedName>
        <fullName evidence="2">DUF6534 domain-containing protein</fullName>
    </recommendedName>
</protein>
<feature type="transmembrane region" description="Helical" evidence="1">
    <location>
        <begin position="125"/>
        <end position="144"/>
    </location>
</feature>
<evidence type="ECO:0000313" key="3">
    <source>
        <dbReference type="EMBL" id="KAF5359759.1"/>
    </source>
</evidence>
<dbReference type="OrthoDB" id="2535105at2759"/>
<comment type="caution">
    <text evidence="3">The sequence shown here is derived from an EMBL/GenBank/DDBJ whole genome shotgun (WGS) entry which is preliminary data.</text>
</comment>
<evidence type="ECO:0000259" key="2">
    <source>
        <dbReference type="Pfam" id="PF20152"/>
    </source>
</evidence>
<dbReference type="AlphaFoldDB" id="A0A8H5G7D1"/>
<dbReference type="EMBL" id="JAACJO010000004">
    <property type="protein sequence ID" value="KAF5359759.1"/>
    <property type="molecule type" value="Genomic_DNA"/>
</dbReference>
<keyword evidence="1" id="KW-1133">Transmembrane helix</keyword>
<name>A0A8H5G7D1_9AGAR</name>
<feature type="transmembrane region" description="Helical" evidence="1">
    <location>
        <begin position="285"/>
        <end position="308"/>
    </location>
</feature>
<dbReference type="Proteomes" id="UP000559027">
    <property type="component" value="Unassembled WGS sequence"/>
</dbReference>
<sequence>MATAGIDHTLEYMEIGAMVSMVLFGMSTVQVYMYFSECRSDRKRIKVFVSTSLLGFIKPQIIIGPGLLGRLPVATRASAYIHLRLFDCLCQHIVKLSFLLFLNLYPQSTITYSDRSLKLAHLHRVSMYSGMVATTITSCSQIWFAYRLLKLSDLKIYPCFCMFLSGVKFVSFYVLTIYKIVTVNTNKLSKYFFVIPSVAACAADLLIAGGLIWCLWARHKERIFSQRTPVDRILVWCLETNLLTCVSVSVAFVFVSYDDIAPWLSLVYQGYSKFEISTSGVKVNYIWLTLSYVNCRLYSMCLFASLIAKKRLDRDRPTMFSLDSELAIGVSDQSPLAILASPPGSAPASKTRIPS</sequence>
<dbReference type="Pfam" id="PF20152">
    <property type="entry name" value="DUF6534"/>
    <property type="match status" value="1"/>
</dbReference>
<gene>
    <name evidence="3" type="ORF">D9756_003024</name>
</gene>
<keyword evidence="1" id="KW-0472">Membrane</keyword>
<evidence type="ECO:0000313" key="4">
    <source>
        <dbReference type="Proteomes" id="UP000559027"/>
    </source>
</evidence>
<reference evidence="3 4" key="1">
    <citation type="journal article" date="2020" name="ISME J.">
        <title>Uncovering the hidden diversity of litter-decomposition mechanisms in mushroom-forming fungi.</title>
        <authorList>
            <person name="Floudas D."/>
            <person name="Bentzer J."/>
            <person name="Ahren D."/>
            <person name="Johansson T."/>
            <person name="Persson P."/>
            <person name="Tunlid A."/>
        </authorList>
    </citation>
    <scope>NUCLEOTIDE SEQUENCE [LARGE SCALE GENOMIC DNA]</scope>
    <source>
        <strain evidence="3 4">CBS 146.42</strain>
    </source>
</reference>